<feature type="signal peptide" evidence="2">
    <location>
        <begin position="1"/>
        <end position="18"/>
    </location>
</feature>
<dbReference type="AlphaFoldDB" id="A0A195B140"/>
<evidence type="ECO:0008006" key="5">
    <source>
        <dbReference type="Google" id="ProtNLM"/>
    </source>
</evidence>
<protein>
    <recommendedName>
        <fullName evidence="5">Secreted protein</fullName>
    </recommendedName>
</protein>
<gene>
    <name evidence="3" type="ORF">ALC53_11607</name>
</gene>
<feature type="chain" id="PRO_5008269215" description="Secreted protein" evidence="2">
    <location>
        <begin position="19"/>
        <end position="66"/>
    </location>
</feature>
<evidence type="ECO:0000313" key="3">
    <source>
        <dbReference type="EMBL" id="KYM77919.1"/>
    </source>
</evidence>
<keyword evidence="4" id="KW-1185">Reference proteome</keyword>
<keyword evidence="2" id="KW-0732">Signal</keyword>
<sequence length="66" mass="7230">MVQVVLLPLSSTTTLVAAAMFESQMRCRPVARRDQPLSDALDSPPPASNFTTHKYSRPARTTLRGS</sequence>
<dbReference type="Proteomes" id="UP000078540">
    <property type="component" value="Unassembled WGS sequence"/>
</dbReference>
<evidence type="ECO:0000313" key="4">
    <source>
        <dbReference type="Proteomes" id="UP000078540"/>
    </source>
</evidence>
<evidence type="ECO:0000256" key="2">
    <source>
        <dbReference type="SAM" id="SignalP"/>
    </source>
</evidence>
<organism evidence="3 4">
    <name type="scientific">Atta colombica</name>
    <dbReference type="NCBI Taxonomy" id="520822"/>
    <lineage>
        <taxon>Eukaryota</taxon>
        <taxon>Metazoa</taxon>
        <taxon>Ecdysozoa</taxon>
        <taxon>Arthropoda</taxon>
        <taxon>Hexapoda</taxon>
        <taxon>Insecta</taxon>
        <taxon>Pterygota</taxon>
        <taxon>Neoptera</taxon>
        <taxon>Endopterygota</taxon>
        <taxon>Hymenoptera</taxon>
        <taxon>Apocrita</taxon>
        <taxon>Aculeata</taxon>
        <taxon>Formicoidea</taxon>
        <taxon>Formicidae</taxon>
        <taxon>Myrmicinae</taxon>
        <taxon>Atta</taxon>
    </lineage>
</organism>
<accession>A0A195B140</accession>
<proteinExistence type="predicted"/>
<evidence type="ECO:0000256" key="1">
    <source>
        <dbReference type="SAM" id="MobiDB-lite"/>
    </source>
</evidence>
<feature type="region of interest" description="Disordered" evidence="1">
    <location>
        <begin position="32"/>
        <end position="66"/>
    </location>
</feature>
<reference evidence="3 4" key="1">
    <citation type="submission" date="2015-09" db="EMBL/GenBank/DDBJ databases">
        <title>Atta colombica WGS genome.</title>
        <authorList>
            <person name="Nygaard S."/>
            <person name="Hu H."/>
            <person name="Boomsma J."/>
            <person name="Zhang G."/>
        </authorList>
    </citation>
    <scope>NUCLEOTIDE SEQUENCE [LARGE SCALE GENOMIC DNA]</scope>
    <source>
        <strain evidence="3">Treedump-2</strain>
        <tissue evidence="3">Whole body</tissue>
    </source>
</reference>
<dbReference type="EMBL" id="KQ976691">
    <property type="protein sequence ID" value="KYM77919.1"/>
    <property type="molecule type" value="Genomic_DNA"/>
</dbReference>
<name>A0A195B140_9HYME</name>